<dbReference type="Pfam" id="PF09851">
    <property type="entry name" value="SHOCT"/>
    <property type="match status" value="1"/>
</dbReference>
<organism evidence="7">
    <name type="scientific">Desertifilum tharense IPPAS B-1220</name>
    <dbReference type="NCBI Taxonomy" id="1781255"/>
    <lineage>
        <taxon>Bacteria</taxon>
        <taxon>Bacillati</taxon>
        <taxon>Cyanobacteriota</taxon>
        <taxon>Cyanophyceae</taxon>
        <taxon>Desertifilales</taxon>
        <taxon>Desertifilaceae</taxon>
        <taxon>Desertifilum</taxon>
    </lineage>
</organism>
<comment type="subcellular location">
    <subcellularLocation>
        <location evidence="1">Membrane</location>
        <topology evidence="1">Multi-pass membrane protein</topology>
    </subcellularLocation>
</comment>
<comment type="caution">
    <text evidence="7">The sequence shown here is derived from an EMBL/GenBank/DDBJ whole genome shotgun (WGS) entry which is preliminary data.</text>
</comment>
<reference evidence="7" key="1">
    <citation type="submission" date="2016-09" db="EMBL/GenBank/DDBJ databases">
        <title>Draft genome of thermotolerant cyanobacterium Desertifilum sp. strain IPPAS B-1220.</title>
        <authorList>
            <person name="Sinetova M.A."/>
            <person name="Bolakhan K."/>
            <person name="Zayadan B.K."/>
            <person name="Mironov K.S."/>
            <person name="Ustinova V."/>
            <person name="Kupriyanova E.V."/>
            <person name="Sidorov R.A."/>
            <person name="Skrypnik A.N."/>
            <person name="Gogoleva N.E."/>
            <person name="Gogolev Y.V."/>
            <person name="Los D.A."/>
        </authorList>
    </citation>
    <scope>NUCLEOTIDE SEQUENCE [LARGE SCALE GENOMIC DNA]</scope>
    <source>
        <strain evidence="7">IPPAS B-1220</strain>
    </source>
</reference>
<evidence type="ECO:0000256" key="2">
    <source>
        <dbReference type="ARBA" id="ARBA00022692"/>
    </source>
</evidence>
<feature type="domain" description="TM2" evidence="5">
    <location>
        <begin position="5"/>
        <end position="56"/>
    </location>
</feature>
<evidence type="ECO:0000256" key="4">
    <source>
        <dbReference type="ARBA" id="ARBA00023136"/>
    </source>
</evidence>
<dbReference type="InterPro" id="IPR018649">
    <property type="entry name" value="SHOCT"/>
</dbReference>
<sequence>MLSQPRSRKIAALLAFSGTVMPICGLHKFYVGQPWWGVLYLLLSWTPIPRVASAIEGVWYLAQDSEEFNRNFNVDLPLFPFWGRSGAKSEAIPVEAFAEQVEEIAEAVRQLDRLRQEGLLSEYEFEQKRRQLIDRIA</sequence>
<dbReference type="STRING" id="1781255.BH720_16180"/>
<dbReference type="OrthoDB" id="9816361at2"/>
<dbReference type="AlphaFoldDB" id="A0A1E5QHE0"/>
<dbReference type="EMBL" id="MJGC01000072">
    <property type="protein sequence ID" value="OEJ74100.1"/>
    <property type="molecule type" value="Genomic_DNA"/>
</dbReference>
<evidence type="ECO:0000256" key="3">
    <source>
        <dbReference type="ARBA" id="ARBA00022989"/>
    </source>
</evidence>
<evidence type="ECO:0000256" key="1">
    <source>
        <dbReference type="ARBA" id="ARBA00004141"/>
    </source>
</evidence>
<evidence type="ECO:0000313" key="7">
    <source>
        <dbReference type="EMBL" id="OEJ74100.1"/>
    </source>
</evidence>
<dbReference type="RefSeq" id="WP_069968261.1">
    <property type="nucleotide sequence ID" value="NZ_CM124774.1"/>
</dbReference>
<feature type="domain" description="SHOCT" evidence="6">
    <location>
        <begin position="106"/>
        <end position="132"/>
    </location>
</feature>
<evidence type="ECO:0000259" key="5">
    <source>
        <dbReference type="Pfam" id="PF05154"/>
    </source>
</evidence>
<evidence type="ECO:0000259" key="6">
    <source>
        <dbReference type="Pfam" id="PF09851"/>
    </source>
</evidence>
<proteinExistence type="predicted"/>
<name>A0A1E5QHE0_9CYAN</name>
<dbReference type="InterPro" id="IPR007829">
    <property type="entry name" value="TM2"/>
</dbReference>
<keyword evidence="4" id="KW-0472">Membrane</keyword>
<protein>
    <submittedName>
        <fullName evidence="7">Uncharacterized protein</fullName>
    </submittedName>
</protein>
<accession>A0A1E5QHE0</accession>
<dbReference type="Pfam" id="PF05154">
    <property type="entry name" value="TM2"/>
    <property type="match status" value="1"/>
</dbReference>
<keyword evidence="2" id="KW-0812">Transmembrane</keyword>
<dbReference type="GO" id="GO:0016020">
    <property type="term" value="C:membrane"/>
    <property type="evidence" value="ECO:0007669"/>
    <property type="project" value="UniProtKB-SubCell"/>
</dbReference>
<keyword evidence="3" id="KW-1133">Transmembrane helix</keyword>
<gene>
    <name evidence="7" type="ORF">BH720_16180</name>
</gene>